<keyword evidence="2 6" id="KW-0812">Transmembrane</keyword>
<keyword evidence="4 6" id="KW-0472">Membrane</keyword>
<organism evidence="7 8">
    <name type="scientific">Amycolatopsis pigmentata</name>
    <dbReference type="NCBI Taxonomy" id="450801"/>
    <lineage>
        <taxon>Bacteria</taxon>
        <taxon>Bacillati</taxon>
        <taxon>Actinomycetota</taxon>
        <taxon>Actinomycetes</taxon>
        <taxon>Pseudonocardiales</taxon>
        <taxon>Pseudonocardiaceae</taxon>
        <taxon>Amycolatopsis</taxon>
    </lineage>
</organism>
<keyword evidence="3 6" id="KW-1133">Transmembrane helix</keyword>
<evidence type="ECO:0000256" key="4">
    <source>
        <dbReference type="ARBA" id="ARBA00023136"/>
    </source>
</evidence>
<comment type="caution">
    <text evidence="7">The sequence shown here is derived from an EMBL/GenBank/DDBJ whole genome shotgun (WGS) entry which is preliminary data.</text>
</comment>
<dbReference type="InterPro" id="IPR032808">
    <property type="entry name" value="DoxX"/>
</dbReference>
<proteinExistence type="predicted"/>
<evidence type="ECO:0000256" key="2">
    <source>
        <dbReference type="ARBA" id="ARBA00022692"/>
    </source>
</evidence>
<evidence type="ECO:0000256" key="1">
    <source>
        <dbReference type="ARBA" id="ARBA00004141"/>
    </source>
</evidence>
<sequence>MHYFTPDARIRFARSIGALVARTLLAIPFFAGGLSYKRTAKIREDVARKLGIPAPELATRADAAVKLVGSVLLAAGVRPRVISAILAANLIPTTVGAHAFWESDDPLEREKHKQQFMLNSAIIGGLAAIATTPRTGTIFPSAMSPSPWGTDRAADPVQSNQTH</sequence>
<accession>A0ABW5FN71</accession>
<dbReference type="EMBL" id="JBHUKR010000006">
    <property type="protein sequence ID" value="MFD2416475.1"/>
    <property type="molecule type" value="Genomic_DNA"/>
</dbReference>
<evidence type="ECO:0000256" key="6">
    <source>
        <dbReference type="SAM" id="Phobius"/>
    </source>
</evidence>
<comment type="subcellular location">
    <subcellularLocation>
        <location evidence="1">Membrane</location>
        <topology evidence="1">Multi-pass membrane protein</topology>
    </subcellularLocation>
</comment>
<evidence type="ECO:0000313" key="8">
    <source>
        <dbReference type="Proteomes" id="UP001597417"/>
    </source>
</evidence>
<reference evidence="8" key="1">
    <citation type="journal article" date="2019" name="Int. J. Syst. Evol. Microbiol.">
        <title>The Global Catalogue of Microorganisms (GCM) 10K type strain sequencing project: providing services to taxonomists for standard genome sequencing and annotation.</title>
        <authorList>
            <consortium name="The Broad Institute Genomics Platform"/>
            <consortium name="The Broad Institute Genome Sequencing Center for Infectious Disease"/>
            <person name="Wu L."/>
            <person name="Ma J."/>
        </authorList>
    </citation>
    <scope>NUCLEOTIDE SEQUENCE [LARGE SCALE GENOMIC DNA]</scope>
    <source>
        <strain evidence="8">CGMCC 4.7645</strain>
    </source>
</reference>
<name>A0ABW5FN71_9PSEU</name>
<evidence type="ECO:0000313" key="7">
    <source>
        <dbReference type="EMBL" id="MFD2416475.1"/>
    </source>
</evidence>
<gene>
    <name evidence="7" type="ORF">ACFSXZ_09035</name>
</gene>
<evidence type="ECO:0000256" key="5">
    <source>
        <dbReference type="SAM" id="MobiDB-lite"/>
    </source>
</evidence>
<keyword evidence="8" id="KW-1185">Reference proteome</keyword>
<dbReference type="RefSeq" id="WP_378263290.1">
    <property type="nucleotide sequence ID" value="NZ_JBHUKR010000006.1"/>
</dbReference>
<protein>
    <submittedName>
        <fullName evidence="7">DoxX family protein</fullName>
    </submittedName>
</protein>
<dbReference type="Pfam" id="PF07681">
    <property type="entry name" value="DoxX"/>
    <property type="match status" value="1"/>
</dbReference>
<evidence type="ECO:0000256" key="3">
    <source>
        <dbReference type="ARBA" id="ARBA00022989"/>
    </source>
</evidence>
<dbReference type="Proteomes" id="UP001597417">
    <property type="component" value="Unassembled WGS sequence"/>
</dbReference>
<feature type="transmembrane region" description="Helical" evidence="6">
    <location>
        <begin position="12"/>
        <end position="34"/>
    </location>
</feature>
<feature type="region of interest" description="Disordered" evidence="5">
    <location>
        <begin position="140"/>
        <end position="163"/>
    </location>
</feature>